<dbReference type="AlphaFoldDB" id="A0AAP0FU34"/>
<evidence type="ECO:0008006" key="4">
    <source>
        <dbReference type="Google" id="ProtNLM"/>
    </source>
</evidence>
<protein>
    <recommendedName>
        <fullName evidence="4">Retrotransposon gag domain-containing protein</fullName>
    </recommendedName>
</protein>
<sequence length="270" mass="30267">MRLPFISQLYSTSAANPLLRRPTFTTADRLPSHIIDGGQCSLARRAHDTLPNHVRNSERQNGRPQITLGCPIGGAFSSAHDHDRSPFRKPCGLRRSSRRGLPRLRTNYPDGLPIYEGRGDPLPWLTRCDIFFANQHTPYEERVNIASFHLLGLTQLWFTQLMREHPNPSWADFSAACTLRFGPALQETPPDDLVNLKQLLDWGEEGSRSEVEIVQLRAAFTQEVSVWYKLDHPNVTKLNETVRNHGGALVGHMNPDPVADCSSVGCQVSA</sequence>
<keyword evidence="3" id="KW-1185">Reference proteome</keyword>
<proteinExistence type="predicted"/>
<gene>
    <name evidence="2" type="ORF">KSP39_PZI024098</name>
</gene>
<dbReference type="Proteomes" id="UP001418222">
    <property type="component" value="Unassembled WGS sequence"/>
</dbReference>
<name>A0AAP0FU34_9ASPA</name>
<feature type="region of interest" description="Disordered" evidence="1">
    <location>
        <begin position="79"/>
        <end position="104"/>
    </location>
</feature>
<reference evidence="2 3" key="1">
    <citation type="journal article" date="2022" name="Nat. Plants">
        <title>Genomes of leafy and leafless Platanthera orchids illuminate the evolution of mycoheterotrophy.</title>
        <authorList>
            <person name="Li M.H."/>
            <person name="Liu K.W."/>
            <person name="Li Z."/>
            <person name="Lu H.C."/>
            <person name="Ye Q.L."/>
            <person name="Zhang D."/>
            <person name="Wang J.Y."/>
            <person name="Li Y.F."/>
            <person name="Zhong Z.M."/>
            <person name="Liu X."/>
            <person name="Yu X."/>
            <person name="Liu D.K."/>
            <person name="Tu X.D."/>
            <person name="Liu B."/>
            <person name="Hao Y."/>
            <person name="Liao X.Y."/>
            <person name="Jiang Y.T."/>
            <person name="Sun W.H."/>
            <person name="Chen J."/>
            <person name="Chen Y.Q."/>
            <person name="Ai Y."/>
            <person name="Zhai J.W."/>
            <person name="Wu S.S."/>
            <person name="Zhou Z."/>
            <person name="Hsiao Y.Y."/>
            <person name="Wu W.L."/>
            <person name="Chen Y.Y."/>
            <person name="Lin Y.F."/>
            <person name="Hsu J.L."/>
            <person name="Li C.Y."/>
            <person name="Wang Z.W."/>
            <person name="Zhao X."/>
            <person name="Zhong W.Y."/>
            <person name="Ma X.K."/>
            <person name="Ma L."/>
            <person name="Huang J."/>
            <person name="Chen G.Z."/>
            <person name="Huang M.Z."/>
            <person name="Huang L."/>
            <person name="Peng D.H."/>
            <person name="Luo Y.B."/>
            <person name="Zou S.Q."/>
            <person name="Chen S.P."/>
            <person name="Lan S."/>
            <person name="Tsai W.C."/>
            <person name="Van de Peer Y."/>
            <person name="Liu Z.J."/>
        </authorList>
    </citation>
    <scope>NUCLEOTIDE SEQUENCE [LARGE SCALE GENOMIC DNA]</scope>
    <source>
        <strain evidence="2">Lor287</strain>
    </source>
</reference>
<evidence type="ECO:0000256" key="1">
    <source>
        <dbReference type="SAM" id="MobiDB-lite"/>
    </source>
</evidence>
<comment type="caution">
    <text evidence="2">The sequence shown here is derived from an EMBL/GenBank/DDBJ whole genome shotgun (WGS) entry which is preliminary data.</text>
</comment>
<organism evidence="2 3">
    <name type="scientific">Platanthera zijinensis</name>
    <dbReference type="NCBI Taxonomy" id="2320716"/>
    <lineage>
        <taxon>Eukaryota</taxon>
        <taxon>Viridiplantae</taxon>
        <taxon>Streptophyta</taxon>
        <taxon>Embryophyta</taxon>
        <taxon>Tracheophyta</taxon>
        <taxon>Spermatophyta</taxon>
        <taxon>Magnoliopsida</taxon>
        <taxon>Liliopsida</taxon>
        <taxon>Asparagales</taxon>
        <taxon>Orchidaceae</taxon>
        <taxon>Orchidoideae</taxon>
        <taxon>Orchideae</taxon>
        <taxon>Orchidinae</taxon>
        <taxon>Platanthera</taxon>
    </lineage>
</organism>
<dbReference type="EMBL" id="JBBWWQ010000021">
    <property type="protein sequence ID" value="KAK8914406.1"/>
    <property type="molecule type" value="Genomic_DNA"/>
</dbReference>
<evidence type="ECO:0000313" key="3">
    <source>
        <dbReference type="Proteomes" id="UP001418222"/>
    </source>
</evidence>
<feature type="compositionally biased region" description="Basic residues" evidence="1">
    <location>
        <begin position="91"/>
        <end position="102"/>
    </location>
</feature>
<accession>A0AAP0FU34</accession>
<evidence type="ECO:0000313" key="2">
    <source>
        <dbReference type="EMBL" id="KAK8914406.1"/>
    </source>
</evidence>